<organism evidence="1 2">
    <name type="scientific">Nonomuraea salmonea</name>
    <dbReference type="NCBI Taxonomy" id="46181"/>
    <lineage>
        <taxon>Bacteria</taxon>
        <taxon>Bacillati</taxon>
        <taxon>Actinomycetota</taxon>
        <taxon>Actinomycetes</taxon>
        <taxon>Streptosporangiales</taxon>
        <taxon>Streptosporangiaceae</taxon>
        <taxon>Nonomuraea</taxon>
    </lineage>
</organism>
<dbReference type="EMBL" id="JBHMCF010000066">
    <property type="protein sequence ID" value="MFB9477700.1"/>
    <property type="molecule type" value="Genomic_DNA"/>
</dbReference>
<evidence type="ECO:0000313" key="1">
    <source>
        <dbReference type="EMBL" id="MFB9477700.1"/>
    </source>
</evidence>
<dbReference type="Gene3D" id="2.30.110.10">
    <property type="entry name" value="Electron Transport, Fmn-binding Protein, Chain A"/>
    <property type="match status" value="1"/>
</dbReference>
<comment type="caution">
    <text evidence="1">The sequence shown here is derived from an EMBL/GenBank/DDBJ whole genome shotgun (WGS) entry which is preliminary data.</text>
</comment>
<gene>
    <name evidence="1" type="ORF">ACFFR3_50075</name>
</gene>
<protein>
    <submittedName>
        <fullName evidence="1">Nitroreductase family deazaflavin-dependent oxidoreductase</fullName>
    </submittedName>
</protein>
<reference evidence="1 2" key="1">
    <citation type="submission" date="2024-09" db="EMBL/GenBank/DDBJ databases">
        <authorList>
            <person name="Sun Q."/>
            <person name="Mori K."/>
        </authorList>
    </citation>
    <scope>NUCLEOTIDE SEQUENCE [LARGE SCALE GENOMIC DNA]</scope>
    <source>
        <strain evidence="1 2">JCM 3324</strain>
    </source>
</reference>
<evidence type="ECO:0000313" key="2">
    <source>
        <dbReference type="Proteomes" id="UP001589568"/>
    </source>
</evidence>
<sequence length="164" mass="17736">MTGARLARAAGALKRAMYRGGRPNAFMRLVNRLDALAYGAGWLSPRQAAVLKVAGRRSGAVTSVPVAVARHGGGEFLVSMLGPEASWVRNVRAAGGVAVLRRRGREQPVVLREVPVGQRAEILRRYVAVAPGARPHVGLGPRAPIAAFRRIEERHPVFRIRPRS</sequence>
<dbReference type="RefSeq" id="WP_364382807.1">
    <property type="nucleotide sequence ID" value="NZ_JBHMCF010000066.1"/>
</dbReference>
<accession>A0ABV5P573</accession>
<keyword evidence="2" id="KW-1185">Reference proteome</keyword>
<dbReference type="Proteomes" id="UP001589568">
    <property type="component" value="Unassembled WGS sequence"/>
</dbReference>
<proteinExistence type="predicted"/>
<dbReference type="NCBIfam" id="TIGR00026">
    <property type="entry name" value="hi_GC_TIGR00026"/>
    <property type="match status" value="1"/>
</dbReference>
<dbReference type="InterPro" id="IPR012349">
    <property type="entry name" value="Split_barrel_FMN-bd"/>
</dbReference>
<name>A0ABV5P573_9ACTN</name>
<dbReference type="InterPro" id="IPR004378">
    <property type="entry name" value="F420H2_quin_Rdtase"/>
</dbReference>
<dbReference type="Pfam" id="PF04075">
    <property type="entry name" value="F420H2_quin_red"/>
    <property type="match status" value="1"/>
</dbReference>